<evidence type="ECO:0000256" key="1">
    <source>
        <dbReference type="RuleBase" id="RU364024"/>
    </source>
</evidence>
<comment type="caution">
    <text evidence="3">The sequence shown here is derived from an EMBL/GenBank/DDBJ whole genome shotgun (WGS) entry which is preliminary data.</text>
</comment>
<gene>
    <name evidence="3" type="ORF">HaLaN_15851</name>
</gene>
<keyword evidence="4" id="KW-1185">Reference proteome</keyword>
<evidence type="ECO:0000313" key="4">
    <source>
        <dbReference type="Proteomes" id="UP000485058"/>
    </source>
</evidence>
<protein>
    <recommendedName>
        <fullName evidence="1">RNA polymerase II transcription factor B subunit 2</fullName>
    </recommendedName>
</protein>
<comment type="function">
    <text evidence="1">Component of the general transcription and DNA repair factor IIH (TFIIH) core complex which is involved in general and transcription-coupled nucleotide excision repair (NER) of damaged DNA.</text>
</comment>
<feature type="non-terminal residue" evidence="3">
    <location>
        <position position="1"/>
    </location>
</feature>
<proteinExistence type="inferred from homology"/>
<sequence length="108" mass="11504">MLLSTVSMPREASLPNFWVGALTHDSINSALASGIAAEEIVAYLQHQHQHHPESAPPCHQLCCLSDTLLQLQASSVSSAAQADLQAVPCPTQGHAHPQVAKRKPVVPE</sequence>
<comment type="subcellular location">
    <subcellularLocation>
        <location evidence="1">Nucleus</location>
    </subcellularLocation>
</comment>
<dbReference type="InterPro" id="IPR004598">
    <property type="entry name" value="TFIIH_p52/Tfb2"/>
</dbReference>
<organism evidence="3 4">
    <name type="scientific">Haematococcus lacustris</name>
    <name type="common">Green alga</name>
    <name type="synonym">Haematococcus pluvialis</name>
    <dbReference type="NCBI Taxonomy" id="44745"/>
    <lineage>
        <taxon>Eukaryota</taxon>
        <taxon>Viridiplantae</taxon>
        <taxon>Chlorophyta</taxon>
        <taxon>core chlorophytes</taxon>
        <taxon>Chlorophyceae</taxon>
        <taxon>CS clade</taxon>
        <taxon>Chlamydomonadales</taxon>
        <taxon>Haematococcaceae</taxon>
        <taxon>Haematococcus</taxon>
    </lineage>
</organism>
<dbReference type="Pfam" id="PF03849">
    <property type="entry name" value="Tfb2"/>
    <property type="match status" value="1"/>
</dbReference>
<dbReference type="PANTHER" id="PTHR13152">
    <property type="entry name" value="TFIIH, POLYPEPTIDE 4"/>
    <property type="match status" value="1"/>
</dbReference>
<feature type="non-terminal residue" evidence="3">
    <location>
        <position position="108"/>
    </location>
</feature>
<keyword evidence="1" id="KW-0805">Transcription regulation</keyword>
<dbReference type="GO" id="GO:0003690">
    <property type="term" value="F:double-stranded DNA binding"/>
    <property type="evidence" value="ECO:0007669"/>
    <property type="project" value="TreeGrafter"/>
</dbReference>
<dbReference type="GO" id="GO:0001671">
    <property type="term" value="F:ATPase activator activity"/>
    <property type="evidence" value="ECO:0007669"/>
    <property type="project" value="InterPro"/>
</dbReference>
<keyword evidence="1" id="KW-0227">DNA damage</keyword>
<keyword evidence="1" id="KW-0234">DNA repair</keyword>
<feature type="region of interest" description="Disordered" evidence="2">
    <location>
        <begin position="87"/>
        <end position="108"/>
    </location>
</feature>
<evidence type="ECO:0000256" key="2">
    <source>
        <dbReference type="SAM" id="MobiDB-lite"/>
    </source>
</evidence>
<comment type="similarity">
    <text evidence="1">Belongs to the TFB2 family.</text>
</comment>
<dbReference type="GO" id="GO:0006289">
    <property type="term" value="P:nucleotide-excision repair"/>
    <property type="evidence" value="ECO:0007669"/>
    <property type="project" value="InterPro"/>
</dbReference>
<dbReference type="EMBL" id="BLLF01001387">
    <property type="protein sequence ID" value="GFH18967.1"/>
    <property type="molecule type" value="Genomic_DNA"/>
</dbReference>
<dbReference type="PANTHER" id="PTHR13152:SF0">
    <property type="entry name" value="GENERAL TRANSCRIPTION FACTOR IIH SUBUNIT 4"/>
    <property type="match status" value="1"/>
</dbReference>
<reference evidence="3 4" key="1">
    <citation type="submission" date="2020-02" db="EMBL/GenBank/DDBJ databases">
        <title>Draft genome sequence of Haematococcus lacustris strain NIES-144.</title>
        <authorList>
            <person name="Morimoto D."/>
            <person name="Nakagawa S."/>
            <person name="Yoshida T."/>
            <person name="Sawayama S."/>
        </authorList>
    </citation>
    <scope>NUCLEOTIDE SEQUENCE [LARGE SCALE GENOMIC DNA]</scope>
    <source>
        <strain evidence="3 4">NIES-144</strain>
    </source>
</reference>
<dbReference type="Proteomes" id="UP000485058">
    <property type="component" value="Unassembled WGS sequence"/>
</dbReference>
<evidence type="ECO:0000313" key="3">
    <source>
        <dbReference type="EMBL" id="GFH18967.1"/>
    </source>
</evidence>
<dbReference type="GO" id="GO:0000439">
    <property type="term" value="C:transcription factor TFIIH core complex"/>
    <property type="evidence" value="ECO:0007669"/>
    <property type="project" value="InterPro"/>
</dbReference>
<dbReference type="AlphaFoldDB" id="A0A699Z8J3"/>
<feature type="compositionally biased region" description="Basic residues" evidence="2">
    <location>
        <begin position="99"/>
        <end position="108"/>
    </location>
</feature>
<dbReference type="GO" id="GO:0005675">
    <property type="term" value="C:transcription factor TFIIH holo complex"/>
    <property type="evidence" value="ECO:0007669"/>
    <property type="project" value="TreeGrafter"/>
</dbReference>
<keyword evidence="1" id="KW-0804">Transcription</keyword>
<accession>A0A699Z8J3</accession>
<name>A0A699Z8J3_HAELA</name>
<keyword evidence="1" id="KW-0539">Nucleus</keyword>